<reference evidence="1 2" key="1">
    <citation type="submission" date="2019-08" db="EMBL/GenBank/DDBJ databases">
        <title>Actinomadura sp. nov. CYP1-5 isolated from mountain soil.</title>
        <authorList>
            <person name="Songsumanus A."/>
            <person name="Kuncharoen N."/>
            <person name="Kudo T."/>
            <person name="Yuki M."/>
            <person name="Igarashi Y."/>
            <person name="Tanasupawat S."/>
        </authorList>
    </citation>
    <scope>NUCLEOTIDE SEQUENCE [LARGE SCALE GENOMIC DNA]</scope>
    <source>
        <strain evidence="1 2">CYP1-5</strain>
    </source>
</reference>
<comment type="caution">
    <text evidence="1">The sequence shown here is derived from an EMBL/GenBank/DDBJ whole genome shotgun (WGS) entry which is preliminary data.</text>
</comment>
<evidence type="ECO:0000313" key="2">
    <source>
        <dbReference type="Proteomes" id="UP000323505"/>
    </source>
</evidence>
<sequence length="66" mass="7093">MTDVIPREDAMRAAGRVLAQALARISSMTPEEAADAAYDPLVGPSREELAAKIRALRTQNRATRAA</sequence>
<protein>
    <submittedName>
        <fullName evidence="1">Uncharacterized protein</fullName>
    </submittedName>
</protein>
<dbReference type="AlphaFoldDB" id="A0A5D3FE97"/>
<dbReference type="RefSeq" id="WP_148763449.1">
    <property type="nucleotide sequence ID" value="NZ_VSRQ01000005.1"/>
</dbReference>
<organism evidence="1 2">
    <name type="scientific">Actinomadura decatromicini</name>
    <dbReference type="NCBI Taxonomy" id="2604572"/>
    <lineage>
        <taxon>Bacteria</taxon>
        <taxon>Bacillati</taxon>
        <taxon>Actinomycetota</taxon>
        <taxon>Actinomycetes</taxon>
        <taxon>Streptosporangiales</taxon>
        <taxon>Thermomonosporaceae</taxon>
        <taxon>Actinomadura</taxon>
    </lineage>
</organism>
<name>A0A5D3FE97_9ACTN</name>
<dbReference type="Proteomes" id="UP000323505">
    <property type="component" value="Unassembled WGS sequence"/>
</dbReference>
<proteinExistence type="predicted"/>
<evidence type="ECO:0000313" key="1">
    <source>
        <dbReference type="EMBL" id="TYK47187.1"/>
    </source>
</evidence>
<dbReference type="EMBL" id="VSRQ01000005">
    <property type="protein sequence ID" value="TYK47187.1"/>
    <property type="molecule type" value="Genomic_DNA"/>
</dbReference>
<gene>
    <name evidence="1" type="ORF">FXF68_25655</name>
</gene>
<keyword evidence="2" id="KW-1185">Reference proteome</keyword>
<accession>A0A5D3FE97</accession>